<dbReference type="PANTHER" id="PTHR46346">
    <property type="entry name" value="PHOSPHATIDYLINOSITOL N-ACETYLGLUCOSAMINYLTRANSFERASE SUBUNIT P"/>
    <property type="match status" value="1"/>
</dbReference>
<dbReference type="Pfam" id="PF08510">
    <property type="entry name" value="PIG-P"/>
    <property type="match status" value="1"/>
</dbReference>
<name>A0A9W9B1Y4_9AGAR</name>
<dbReference type="InterPro" id="IPR052263">
    <property type="entry name" value="GPI_Anchor_Biosynth"/>
</dbReference>
<feature type="domain" description="PIG-P" evidence="6">
    <location>
        <begin position="21"/>
        <end position="155"/>
    </location>
</feature>
<organism evidence="7 8">
    <name type="scientific">Lentinula lateritia</name>
    <dbReference type="NCBI Taxonomy" id="40482"/>
    <lineage>
        <taxon>Eukaryota</taxon>
        <taxon>Fungi</taxon>
        <taxon>Dikarya</taxon>
        <taxon>Basidiomycota</taxon>
        <taxon>Agaricomycotina</taxon>
        <taxon>Agaricomycetes</taxon>
        <taxon>Agaricomycetidae</taxon>
        <taxon>Agaricales</taxon>
        <taxon>Marasmiineae</taxon>
        <taxon>Omphalotaceae</taxon>
        <taxon>Lentinula</taxon>
    </lineage>
</organism>
<reference evidence="7" key="2">
    <citation type="journal article" date="2023" name="Proc. Natl. Acad. Sci. U.S.A.">
        <title>A global phylogenomic analysis of the shiitake genus Lentinula.</title>
        <authorList>
            <person name="Sierra-Patev S."/>
            <person name="Min B."/>
            <person name="Naranjo-Ortiz M."/>
            <person name="Looney B."/>
            <person name="Konkel Z."/>
            <person name="Slot J.C."/>
            <person name="Sakamoto Y."/>
            <person name="Steenwyk J.L."/>
            <person name="Rokas A."/>
            <person name="Carro J."/>
            <person name="Camarero S."/>
            <person name="Ferreira P."/>
            <person name="Molpeceres G."/>
            <person name="Ruiz-Duenas F.J."/>
            <person name="Serrano A."/>
            <person name="Henrissat B."/>
            <person name="Drula E."/>
            <person name="Hughes K.W."/>
            <person name="Mata J.L."/>
            <person name="Ishikawa N.K."/>
            <person name="Vargas-Isla R."/>
            <person name="Ushijima S."/>
            <person name="Smith C.A."/>
            <person name="Donoghue J."/>
            <person name="Ahrendt S."/>
            <person name="Andreopoulos W."/>
            <person name="He G."/>
            <person name="LaButti K."/>
            <person name="Lipzen A."/>
            <person name="Ng V."/>
            <person name="Riley R."/>
            <person name="Sandor L."/>
            <person name="Barry K."/>
            <person name="Martinez A.T."/>
            <person name="Xiao Y."/>
            <person name="Gibbons J.G."/>
            <person name="Terashima K."/>
            <person name="Grigoriev I.V."/>
            <person name="Hibbett D."/>
        </authorList>
    </citation>
    <scope>NUCLEOTIDE SEQUENCE</scope>
    <source>
        <strain evidence="7">Sp2 HRB7682 ss15</strain>
    </source>
</reference>
<dbReference type="GO" id="GO:0005783">
    <property type="term" value="C:endoplasmic reticulum"/>
    <property type="evidence" value="ECO:0007669"/>
    <property type="project" value="TreeGrafter"/>
</dbReference>
<evidence type="ECO:0000259" key="6">
    <source>
        <dbReference type="Pfam" id="PF08510"/>
    </source>
</evidence>
<evidence type="ECO:0000256" key="2">
    <source>
        <dbReference type="ARBA" id="ARBA00022692"/>
    </source>
</evidence>
<dbReference type="GO" id="GO:0016020">
    <property type="term" value="C:membrane"/>
    <property type="evidence" value="ECO:0007669"/>
    <property type="project" value="UniProtKB-SubCell"/>
</dbReference>
<dbReference type="GO" id="GO:0006506">
    <property type="term" value="P:GPI anchor biosynthetic process"/>
    <property type="evidence" value="ECO:0007669"/>
    <property type="project" value="TreeGrafter"/>
</dbReference>
<evidence type="ECO:0000313" key="8">
    <source>
        <dbReference type="Proteomes" id="UP001150238"/>
    </source>
</evidence>
<dbReference type="EMBL" id="JANVFS010000001">
    <property type="protein sequence ID" value="KAJ4496285.1"/>
    <property type="molecule type" value="Genomic_DNA"/>
</dbReference>
<evidence type="ECO:0000313" key="7">
    <source>
        <dbReference type="EMBL" id="KAJ4496285.1"/>
    </source>
</evidence>
<keyword evidence="2 5" id="KW-0812">Transmembrane</keyword>
<dbReference type="AlphaFoldDB" id="A0A9W9B1Y4"/>
<evidence type="ECO:0000256" key="1">
    <source>
        <dbReference type="ARBA" id="ARBA00004141"/>
    </source>
</evidence>
<comment type="caution">
    <text evidence="7">The sequence shown here is derived from an EMBL/GenBank/DDBJ whole genome shotgun (WGS) entry which is preliminary data.</text>
</comment>
<feature type="transmembrane region" description="Helical" evidence="5">
    <location>
        <begin position="22"/>
        <end position="44"/>
    </location>
</feature>
<accession>A0A9W9B1Y4</accession>
<feature type="transmembrane region" description="Helical" evidence="5">
    <location>
        <begin position="64"/>
        <end position="86"/>
    </location>
</feature>
<dbReference type="InterPro" id="IPR013717">
    <property type="entry name" value="PIG-P"/>
</dbReference>
<sequence length="164" mass="19154">MTILTEPISHPPNEHRSRAPEFYGFVAWTSTSFLFVVYVLWALLPDEYIVRVGVEWYPNRRVEWALLLPAWSMVVVLLTYFTYMALTIYGTPAFDEPSAVTDSRAQFPLKRVSKDPYDQETMFSSYAPYAHSEGNKTPQLELYDIPIELVNRVLYTEDRRSEQE</sequence>
<dbReference type="Proteomes" id="UP001150238">
    <property type="component" value="Unassembled WGS sequence"/>
</dbReference>
<proteinExistence type="predicted"/>
<evidence type="ECO:0000256" key="3">
    <source>
        <dbReference type="ARBA" id="ARBA00022989"/>
    </source>
</evidence>
<evidence type="ECO:0000256" key="5">
    <source>
        <dbReference type="SAM" id="Phobius"/>
    </source>
</evidence>
<comment type="subcellular location">
    <subcellularLocation>
        <location evidence="1">Membrane</location>
        <topology evidence="1">Multi-pass membrane protein</topology>
    </subcellularLocation>
</comment>
<dbReference type="PANTHER" id="PTHR46346:SF1">
    <property type="entry name" value="PHOSPHATIDYLINOSITOL N-ACETYLGLUCOSAMINYLTRANSFERASE SUBUNIT P"/>
    <property type="match status" value="1"/>
</dbReference>
<protein>
    <submittedName>
        <fullName evidence="7">PIG-P</fullName>
    </submittedName>
</protein>
<reference evidence="7" key="1">
    <citation type="submission" date="2022-08" db="EMBL/GenBank/DDBJ databases">
        <authorList>
            <consortium name="DOE Joint Genome Institute"/>
            <person name="Min B."/>
            <person name="Riley R."/>
            <person name="Sierra-Patev S."/>
            <person name="Naranjo-Ortiz M."/>
            <person name="Looney B."/>
            <person name="Konkel Z."/>
            <person name="Slot J.C."/>
            <person name="Sakamoto Y."/>
            <person name="Steenwyk J.L."/>
            <person name="Rokas A."/>
            <person name="Carro J."/>
            <person name="Camarero S."/>
            <person name="Ferreira P."/>
            <person name="Molpeceres G."/>
            <person name="Ruiz-Duenas F.J."/>
            <person name="Serrano A."/>
            <person name="Henrissat B."/>
            <person name="Drula E."/>
            <person name="Hughes K.W."/>
            <person name="Mata J.L."/>
            <person name="Ishikawa N.K."/>
            <person name="Vargas-Isla R."/>
            <person name="Ushijima S."/>
            <person name="Smith C.A."/>
            <person name="Ahrendt S."/>
            <person name="Andreopoulos W."/>
            <person name="He G."/>
            <person name="Labutti K."/>
            <person name="Lipzen A."/>
            <person name="Ng V."/>
            <person name="Sandor L."/>
            <person name="Barry K."/>
            <person name="Martinez A.T."/>
            <person name="Xiao Y."/>
            <person name="Gibbons J.G."/>
            <person name="Terashima K."/>
            <person name="Hibbett D.S."/>
            <person name="Grigoriev I.V."/>
        </authorList>
    </citation>
    <scope>NUCLEOTIDE SEQUENCE</scope>
    <source>
        <strain evidence="7">Sp2 HRB7682 ss15</strain>
    </source>
</reference>
<keyword evidence="3 5" id="KW-1133">Transmembrane helix</keyword>
<evidence type="ECO:0000256" key="4">
    <source>
        <dbReference type="ARBA" id="ARBA00023136"/>
    </source>
</evidence>
<gene>
    <name evidence="7" type="ORF">C8J55DRAFT_554004</name>
</gene>
<keyword evidence="4 5" id="KW-0472">Membrane</keyword>